<evidence type="ECO:0000256" key="1">
    <source>
        <dbReference type="SAM" id="Phobius"/>
    </source>
</evidence>
<dbReference type="AlphaFoldDB" id="A0A098EA28"/>
<organism evidence="2">
    <name type="scientific">groundwater metagenome</name>
    <dbReference type="NCBI Taxonomy" id="717931"/>
    <lineage>
        <taxon>unclassified sequences</taxon>
        <taxon>metagenomes</taxon>
        <taxon>ecological metagenomes</taxon>
    </lineage>
</organism>
<keyword evidence="1" id="KW-1133">Transmembrane helix</keyword>
<sequence>MNHKIILSVCVILLLSAGFSVGSCENVGIQNITYNVDAKGKFFDISLKNYGNNLTTGRLEINYKCVQFNDTSVNNFEISPNETKEFVYYYDFCECEVSAVMNVKNNTHKQTAQVKNFSAAVINFDKLNLFVTGKIFPNLNTTFKILSDDVSAKEIYHGDIVNGKFSFELSDIGKFVLVVESKSCNISEKFGTKYDTFITFKYAKEGEITEGKEIKILITNQKGNPVSGVSLFCNGIICGRTDQSGIFKFFANKSFILSVPETDLTWSAKKEITIKEQQKIEITIKKDEKELENFSVGDSAIITVGANNYFLENVSVKIIKYGGEINKTIVNTTINETEKIALNEEGVYEIFAEKENFKPAKKVFMVRRNFEVNLKIDEEKERMIINVSDVITKKAVSAAIVTINSAITENKTTKELTQREKTDTDGEVIFKFPREKYSFCVEKENYNKFCEEPAPIRTLTLRLSKNYIFENHYVVFSDITITTFYTYKDIQVTVDEIFVKTERGNFSIQPNYAQSKIFLNETGKYEIYVTRTGYNDAVVTIFVEKTDIDVYLSVSKNLLTISPSKQMDKIKIRCNNAGDEEIYVNTTPYGKVEINNIGEKNCEIVLPEQYMGKFYVNNMPVPTNSTDKFKFTIRKVYDYTWLYTAIIIIVLLSTLVMVQHRYKKKDK</sequence>
<reference evidence="2" key="1">
    <citation type="submission" date="2014-09" db="EMBL/GenBank/DDBJ databases">
        <authorList>
            <person name="Probst J Alexander"/>
        </authorList>
    </citation>
    <scope>NUCLEOTIDE SEQUENCE</scope>
</reference>
<feature type="transmembrane region" description="Helical" evidence="1">
    <location>
        <begin position="639"/>
        <end position="658"/>
    </location>
</feature>
<gene>
    <name evidence="2" type="ORF">MSIBF_A2820006</name>
</gene>
<accession>A0A098EA28</accession>
<keyword evidence="1" id="KW-0812">Transmembrane</keyword>
<dbReference type="EMBL" id="CCXY01000204">
    <property type="protein sequence ID" value="CEG12858.1"/>
    <property type="molecule type" value="Genomic_DNA"/>
</dbReference>
<keyword evidence="1" id="KW-0472">Membrane</keyword>
<name>A0A098EA28_9ZZZZ</name>
<evidence type="ECO:0000313" key="2">
    <source>
        <dbReference type="EMBL" id="CEG12858.1"/>
    </source>
</evidence>
<protein>
    <submittedName>
        <fullName evidence="2">Uncharacterized protein</fullName>
    </submittedName>
</protein>
<proteinExistence type="predicted"/>
<dbReference type="PROSITE" id="PS51257">
    <property type="entry name" value="PROKAR_LIPOPROTEIN"/>
    <property type="match status" value="1"/>
</dbReference>